<protein>
    <submittedName>
        <fullName evidence="3">PhoH-like protein</fullName>
    </submittedName>
</protein>
<reference evidence="3 4" key="1">
    <citation type="submission" date="2019-02" db="EMBL/GenBank/DDBJ databases">
        <title>Sequencing the genomes of 1000 actinobacteria strains.</title>
        <authorList>
            <person name="Klenk H.-P."/>
        </authorList>
    </citation>
    <scope>NUCLEOTIDE SEQUENCE [LARGE SCALE GENOMIC DNA]</scope>
    <source>
        <strain evidence="3 4">DSM 16932</strain>
    </source>
</reference>
<comment type="caution">
    <text evidence="3">The sequence shown here is derived from an EMBL/GenBank/DDBJ whole genome shotgun (WGS) entry which is preliminary data.</text>
</comment>
<feature type="domain" description="UvrD-like helicase C-terminal" evidence="2">
    <location>
        <begin position="498"/>
        <end position="538"/>
    </location>
</feature>
<dbReference type="Proteomes" id="UP000293852">
    <property type="component" value="Unassembled WGS sequence"/>
</dbReference>
<dbReference type="AlphaFoldDB" id="A0A4Q7M268"/>
<gene>
    <name evidence="3" type="ORF">EV386_0788</name>
</gene>
<dbReference type="InterPro" id="IPR000212">
    <property type="entry name" value="DNA_helicase_UvrD/REP"/>
</dbReference>
<evidence type="ECO:0000313" key="4">
    <source>
        <dbReference type="Proteomes" id="UP000293852"/>
    </source>
</evidence>
<dbReference type="InterPro" id="IPR011528">
    <property type="entry name" value="NERD"/>
</dbReference>
<dbReference type="GO" id="GO:0003677">
    <property type="term" value="F:DNA binding"/>
    <property type="evidence" value="ECO:0007669"/>
    <property type="project" value="InterPro"/>
</dbReference>
<dbReference type="EMBL" id="SGWX01000001">
    <property type="protein sequence ID" value="RZS60528.1"/>
    <property type="molecule type" value="Genomic_DNA"/>
</dbReference>
<dbReference type="RefSeq" id="WP_242607820.1">
    <property type="nucleotide sequence ID" value="NZ_SGWX01000001.1"/>
</dbReference>
<proteinExistence type="predicted"/>
<dbReference type="GO" id="GO:0005524">
    <property type="term" value="F:ATP binding"/>
    <property type="evidence" value="ECO:0007669"/>
    <property type="project" value="InterPro"/>
</dbReference>
<feature type="domain" description="NERD" evidence="1">
    <location>
        <begin position="19"/>
        <end position="112"/>
    </location>
</feature>
<organism evidence="3 4">
    <name type="scientific">Xylanimonas ulmi</name>
    <dbReference type="NCBI Taxonomy" id="228973"/>
    <lineage>
        <taxon>Bacteria</taxon>
        <taxon>Bacillati</taxon>
        <taxon>Actinomycetota</taxon>
        <taxon>Actinomycetes</taxon>
        <taxon>Micrococcales</taxon>
        <taxon>Promicromonosporaceae</taxon>
        <taxon>Xylanimonas</taxon>
    </lineage>
</organism>
<dbReference type="SUPFAM" id="SSF52540">
    <property type="entry name" value="P-loop containing nucleoside triphosphate hydrolases"/>
    <property type="match status" value="1"/>
</dbReference>
<sequence length="566" mass="61478">MPHLYPSEPWWRDADAATSAERAVWEALAAQLPDDAALFHGLRLQDGPHEHEIDLLVAWPGFGLAVIEVKGGHVTHDGDGWFQSGRDGVRRRIDPVAQAQDARHALSTLLRGRGLAAGYARAAHLVALPFQAVSPHWDALDLPRAMVVDRGDLERSFGAADRVRAAITRFGAGSAPLDEPGREALAAVASALLRPEADAITAAAEHEVRLEQLTQDQASILDLLRHQRRVRIVGAAGSGKTWLALEQARRRAKAGERVALLCYSRGLGYSFQRVVAGWPVRERPAYVGLFHDLALGWGAPEPPSDDAPAAIRQAYYETDLPEALGALACRRAPSDLFDSVVVDEAQDFGQVWWPALLRCLRDPDHGGLFVFMDDDQALFPRDGRPPIDLPPFVLEENLRSTKQIARTFGALTDTQVQPRGLSGAPVRVVDVPYAGAVGGADDAVDALVGEGWDPGHVALLTTGSRHPEQRNTVEVVGYEAYWADFFAATDAFYGHVLNFKGLERSVVVLAVNGFQNADRARSMLYTGMSRAKSLLVVVGPRAEVERIGGEAVRRRLAKAEVWAPGA</sequence>
<dbReference type="InterPro" id="IPR027417">
    <property type="entry name" value="P-loop_NTPase"/>
</dbReference>
<name>A0A4Q7M268_9MICO</name>
<dbReference type="InterPro" id="IPR027785">
    <property type="entry name" value="UvrD-like_helicase_C"/>
</dbReference>
<dbReference type="GO" id="GO:0003678">
    <property type="term" value="F:DNA helicase activity"/>
    <property type="evidence" value="ECO:0007669"/>
    <property type="project" value="InterPro"/>
</dbReference>
<evidence type="ECO:0000259" key="2">
    <source>
        <dbReference type="Pfam" id="PF13538"/>
    </source>
</evidence>
<dbReference type="Pfam" id="PF13538">
    <property type="entry name" value="UvrD_C_2"/>
    <property type="match status" value="1"/>
</dbReference>
<evidence type="ECO:0000313" key="3">
    <source>
        <dbReference type="EMBL" id="RZS60528.1"/>
    </source>
</evidence>
<keyword evidence="4" id="KW-1185">Reference proteome</keyword>
<dbReference type="Gene3D" id="3.40.50.300">
    <property type="entry name" value="P-loop containing nucleotide triphosphate hydrolases"/>
    <property type="match status" value="1"/>
</dbReference>
<evidence type="ECO:0000259" key="1">
    <source>
        <dbReference type="Pfam" id="PF08378"/>
    </source>
</evidence>
<accession>A0A4Q7M268</accession>
<dbReference type="Pfam" id="PF08378">
    <property type="entry name" value="NERD"/>
    <property type="match status" value="1"/>
</dbReference>
<dbReference type="PANTHER" id="PTHR11070">
    <property type="entry name" value="UVRD / RECB / PCRA DNA HELICASE FAMILY MEMBER"/>
    <property type="match status" value="1"/>
</dbReference>